<gene>
    <name evidence="1" type="ORF">O6H91_23G008600</name>
</gene>
<evidence type="ECO:0000313" key="2">
    <source>
        <dbReference type="Proteomes" id="UP001162992"/>
    </source>
</evidence>
<name>A0ACC2A946_DIPCM</name>
<comment type="caution">
    <text evidence="1">The sequence shown here is derived from an EMBL/GenBank/DDBJ whole genome shotgun (WGS) entry which is preliminary data.</text>
</comment>
<keyword evidence="2" id="KW-1185">Reference proteome</keyword>
<proteinExistence type="predicted"/>
<evidence type="ECO:0000313" key="1">
    <source>
        <dbReference type="EMBL" id="KAJ7513647.1"/>
    </source>
</evidence>
<dbReference type="Proteomes" id="UP001162992">
    <property type="component" value="Chromosome 23"/>
</dbReference>
<accession>A0ACC2A946</accession>
<reference evidence="2" key="1">
    <citation type="journal article" date="2024" name="Proc. Natl. Acad. Sci. U.S.A.">
        <title>Extraordinary preservation of gene collinearity over three hundred million years revealed in homosporous lycophytes.</title>
        <authorList>
            <person name="Li C."/>
            <person name="Wickell D."/>
            <person name="Kuo L.Y."/>
            <person name="Chen X."/>
            <person name="Nie B."/>
            <person name="Liao X."/>
            <person name="Peng D."/>
            <person name="Ji J."/>
            <person name="Jenkins J."/>
            <person name="Williams M."/>
            <person name="Shu S."/>
            <person name="Plott C."/>
            <person name="Barry K."/>
            <person name="Rajasekar S."/>
            <person name="Grimwood J."/>
            <person name="Han X."/>
            <person name="Sun S."/>
            <person name="Hou Z."/>
            <person name="He W."/>
            <person name="Dai G."/>
            <person name="Sun C."/>
            <person name="Schmutz J."/>
            <person name="Leebens-Mack J.H."/>
            <person name="Li F.W."/>
            <person name="Wang L."/>
        </authorList>
    </citation>
    <scope>NUCLEOTIDE SEQUENCE [LARGE SCALE GENOMIC DNA]</scope>
    <source>
        <strain evidence="2">cv. PW_Plant_1</strain>
    </source>
</reference>
<sequence length="611" mass="67094">MGQEDSWQAQGAFTNLEEPFIARQQQQEQTGDGSVDMYGKPASTDLTGGVLTSLGITIFSGLASITPSSLSYSLVQYLTKALNFSPAAAASNVSTWVGVMYMSPLIGAYVADTHLGRYWATVVFAMVCMVGDALLTLSASVGFLKPPLCTNNQSPCPPTYSSLQMMFFYVALYLTAIGNGFTSTAQAFGADQYDKTNKLETLQKSSFFNWYYFANSTGSLVAGLMVVYIQARFGFSWGFGMIGAFAGVGLFVFLLFSPRYRHLRPAGNPFLLIPQVLFAAISKIHHKLPSSEKDLYNGDGGKILACSITPRSKAFRFLDKAAINRNFVKGVVRNRWQLCTLAEVDEVKSVFGIAPIWFCSVIYGLLWTHMVSMFVEQGAMMNLQVGSIQISPSSLNSLDPLNVIFWTLIYEQLLRPWLAHRRNNAQGLTVLQRMIVGLTMVMLAMICAAVVETRRLSMIRAMGLSDIEVAAPMSVLWQIPQFALVGASEMFYCVGHHEFFYNEISDTMRTLGSALPLLAISVGSILSGLLVTFVSTITASGGSHGWIPRNLNQGHLDWYFWLLSAISAGNLGYFLVCSRFYASEQTMVLSVCSSGDEFSDREPLNPAFLVV</sequence>
<organism evidence="1 2">
    <name type="scientific">Diphasiastrum complanatum</name>
    <name type="common">Issler's clubmoss</name>
    <name type="synonym">Lycopodium complanatum</name>
    <dbReference type="NCBI Taxonomy" id="34168"/>
    <lineage>
        <taxon>Eukaryota</taxon>
        <taxon>Viridiplantae</taxon>
        <taxon>Streptophyta</taxon>
        <taxon>Embryophyta</taxon>
        <taxon>Tracheophyta</taxon>
        <taxon>Lycopodiopsida</taxon>
        <taxon>Lycopodiales</taxon>
        <taxon>Lycopodiaceae</taxon>
        <taxon>Lycopodioideae</taxon>
        <taxon>Diphasiastrum</taxon>
    </lineage>
</organism>
<dbReference type="EMBL" id="CM055114">
    <property type="protein sequence ID" value="KAJ7513647.1"/>
    <property type="molecule type" value="Genomic_DNA"/>
</dbReference>
<protein>
    <submittedName>
        <fullName evidence="1">Uncharacterized protein</fullName>
    </submittedName>
</protein>